<dbReference type="SUPFAM" id="SSF54427">
    <property type="entry name" value="NTF2-like"/>
    <property type="match status" value="1"/>
</dbReference>
<comment type="caution">
    <text evidence="3">The sequence shown here is derived from an EMBL/GenBank/DDBJ whole genome shotgun (WGS) entry which is preliminary data.</text>
</comment>
<reference evidence="3" key="1">
    <citation type="submission" date="2022-05" db="EMBL/GenBank/DDBJ databases">
        <authorList>
            <person name="Jo J.-H."/>
            <person name="Im W.-T."/>
        </authorList>
    </citation>
    <scope>NUCLEOTIDE SEQUENCE</scope>
    <source>
        <strain evidence="3">SE220</strain>
    </source>
</reference>
<name>A0ABT0S2K7_9SPHN</name>
<proteinExistence type="predicted"/>
<dbReference type="EMBL" id="JAMGBE010000002">
    <property type="protein sequence ID" value="MCL6729831.1"/>
    <property type="molecule type" value="Genomic_DNA"/>
</dbReference>
<evidence type="ECO:0000313" key="3">
    <source>
        <dbReference type="EMBL" id="MCL6729831.1"/>
    </source>
</evidence>
<feature type="signal peptide" evidence="1">
    <location>
        <begin position="1"/>
        <end position="20"/>
    </location>
</feature>
<dbReference type="InterPro" id="IPR027843">
    <property type="entry name" value="DUF4440"/>
</dbReference>
<dbReference type="RefSeq" id="WP_249831302.1">
    <property type="nucleotide sequence ID" value="NZ_JAMGBE010000002.1"/>
</dbReference>
<feature type="domain" description="DUF4440" evidence="2">
    <location>
        <begin position="46"/>
        <end position="155"/>
    </location>
</feature>
<dbReference type="InterPro" id="IPR032710">
    <property type="entry name" value="NTF2-like_dom_sf"/>
</dbReference>
<sequence length="170" mass="17767">MTRSLLLLSAAALLLPACQASDKSANQAAEVNNAATADAGADEQAIRAQVDRWLQLVKAKDAAAIAELYAEDGAVMPSNAPIGKGRTAIQQTWASLMQTPGFDLTFVPEQIIVSSSGDMALDRGTYRLAVAPKGSAMTDTGKYVVVWRKIGGEWKAAADIFNSDLPASGG</sequence>
<dbReference type="Gene3D" id="3.10.450.50">
    <property type="match status" value="1"/>
</dbReference>
<accession>A0ABT0S2K7</accession>
<keyword evidence="4" id="KW-1185">Reference proteome</keyword>
<evidence type="ECO:0000313" key="4">
    <source>
        <dbReference type="Proteomes" id="UP001165342"/>
    </source>
</evidence>
<dbReference type="Pfam" id="PF14534">
    <property type="entry name" value="DUF4440"/>
    <property type="match status" value="1"/>
</dbReference>
<dbReference type="NCBIfam" id="TIGR02246">
    <property type="entry name" value="SgcJ/EcaC family oxidoreductase"/>
    <property type="match status" value="1"/>
</dbReference>
<keyword evidence="1" id="KW-0732">Signal</keyword>
<dbReference type="Proteomes" id="UP001165342">
    <property type="component" value="Unassembled WGS sequence"/>
</dbReference>
<evidence type="ECO:0000256" key="1">
    <source>
        <dbReference type="SAM" id="SignalP"/>
    </source>
</evidence>
<gene>
    <name evidence="3" type="ORF">LZ538_07145</name>
</gene>
<feature type="chain" id="PRO_5045956074" evidence="1">
    <location>
        <begin position="21"/>
        <end position="170"/>
    </location>
</feature>
<protein>
    <submittedName>
        <fullName evidence="3">SgcJ/EcaC family oxidoreductase</fullName>
    </submittedName>
</protein>
<organism evidence="3 4">
    <name type="scientific">Sphingomonas hankyongi</name>
    <dbReference type="NCBI Taxonomy" id="2908209"/>
    <lineage>
        <taxon>Bacteria</taxon>
        <taxon>Pseudomonadati</taxon>
        <taxon>Pseudomonadota</taxon>
        <taxon>Alphaproteobacteria</taxon>
        <taxon>Sphingomonadales</taxon>
        <taxon>Sphingomonadaceae</taxon>
        <taxon>Sphingomonas</taxon>
    </lineage>
</organism>
<dbReference type="InterPro" id="IPR011944">
    <property type="entry name" value="Steroid_delta5-4_isomerase"/>
</dbReference>
<evidence type="ECO:0000259" key="2">
    <source>
        <dbReference type="Pfam" id="PF14534"/>
    </source>
</evidence>